<sequence>MRRTLRDFGSKARDAEVAVVYYAGHGTELDCINYLIPGCRLVRSGCRTEGTVVRVRGGRAQRKCVIEPRGRTAHVNFRNGVISRLFEYPPYSTSSTSTATPSFCLGEPTMMPSTGETSEKSRPIASTM</sequence>
<gene>
    <name evidence="2" type="ORF">GA0061099_1001248</name>
</gene>
<evidence type="ECO:0000313" key="2">
    <source>
        <dbReference type="EMBL" id="SCB08431.1"/>
    </source>
</evidence>
<dbReference type="Gene3D" id="3.40.50.1460">
    <property type="match status" value="1"/>
</dbReference>
<dbReference type="AlphaFoldDB" id="A0A1C3TYY2"/>
<dbReference type="Proteomes" id="UP000183174">
    <property type="component" value="Unassembled WGS sequence"/>
</dbReference>
<dbReference type="EMBL" id="FMAE01000001">
    <property type="protein sequence ID" value="SCB08431.1"/>
    <property type="molecule type" value="Genomic_DNA"/>
</dbReference>
<name>A0A1C3TYY2_9BRAD</name>
<organism evidence="2 3">
    <name type="scientific">Bradyrhizobium yuanmingense</name>
    <dbReference type="NCBI Taxonomy" id="108015"/>
    <lineage>
        <taxon>Bacteria</taxon>
        <taxon>Pseudomonadati</taxon>
        <taxon>Pseudomonadota</taxon>
        <taxon>Alphaproteobacteria</taxon>
        <taxon>Hyphomicrobiales</taxon>
        <taxon>Nitrobacteraceae</taxon>
        <taxon>Bradyrhizobium</taxon>
    </lineage>
</organism>
<evidence type="ECO:0000313" key="3">
    <source>
        <dbReference type="Proteomes" id="UP000183174"/>
    </source>
</evidence>
<evidence type="ECO:0000256" key="1">
    <source>
        <dbReference type="SAM" id="MobiDB-lite"/>
    </source>
</evidence>
<feature type="compositionally biased region" description="Low complexity" evidence="1">
    <location>
        <begin position="91"/>
        <end position="102"/>
    </location>
</feature>
<feature type="region of interest" description="Disordered" evidence="1">
    <location>
        <begin position="91"/>
        <end position="128"/>
    </location>
</feature>
<proteinExistence type="predicted"/>
<reference evidence="2 3" key="1">
    <citation type="submission" date="2016-08" db="EMBL/GenBank/DDBJ databases">
        <authorList>
            <person name="Seilhamer J.J."/>
        </authorList>
    </citation>
    <scope>NUCLEOTIDE SEQUENCE [LARGE SCALE GENOMIC DNA]</scope>
    <source>
        <strain evidence="2 3">CCBAU 10071</strain>
    </source>
</reference>
<protein>
    <submittedName>
        <fullName evidence="2">Uncharacterized protein</fullName>
    </submittedName>
</protein>
<accession>A0A1C3TYY2</accession>